<dbReference type="OrthoDB" id="2437525at2759"/>
<sequence>MKNAKSITFYYDCSQKDSLKQNSKKYFDHQKHCDHQQMNCYPCKRCIKISIYKDFADIKMQHILHFIQIDVSIPPEIKIFILDNIDLLPHEIYKRFVKHGLNLNIQQKQIHFDG</sequence>
<evidence type="ECO:0000313" key="2">
    <source>
        <dbReference type="Proteomes" id="UP000234323"/>
    </source>
</evidence>
<dbReference type="EMBL" id="LLXI01000281">
    <property type="protein sequence ID" value="PKY43856.1"/>
    <property type="molecule type" value="Genomic_DNA"/>
</dbReference>
<reference evidence="1 2" key="1">
    <citation type="submission" date="2015-10" db="EMBL/GenBank/DDBJ databases">
        <title>Genome analyses suggest a sexual origin of heterokaryosis in a supposedly ancient asexual fungus.</title>
        <authorList>
            <person name="Ropars J."/>
            <person name="Sedzielewska K."/>
            <person name="Noel J."/>
            <person name="Charron P."/>
            <person name="Farinelli L."/>
            <person name="Marton T."/>
            <person name="Kruger M."/>
            <person name="Pelin A."/>
            <person name="Brachmann A."/>
            <person name="Corradi N."/>
        </authorList>
    </citation>
    <scope>NUCLEOTIDE SEQUENCE [LARGE SCALE GENOMIC DNA]</scope>
    <source>
        <strain evidence="1 2">A4</strain>
    </source>
</reference>
<accession>A0A2I1GB54</accession>
<name>A0A2I1GB54_9GLOM</name>
<gene>
    <name evidence="1" type="ORF">RhiirA4_457952</name>
</gene>
<comment type="caution">
    <text evidence="1">The sequence shown here is derived from an EMBL/GenBank/DDBJ whole genome shotgun (WGS) entry which is preliminary data.</text>
</comment>
<keyword evidence="2" id="KW-1185">Reference proteome</keyword>
<evidence type="ECO:0000313" key="1">
    <source>
        <dbReference type="EMBL" id="PKY43856.1"/>
    </source>
</evidence>
<dbReference type="VEuPathDB" id="FungiDB:RhiirA1_469807"/>
<dbReference type="Proteomes" id="UP000234323">
    <property type="component" value="Unassembled WGS sequence"/>
</dbReference>
<protein>
    <submittedName>
        <fullName evidence="1">Uncharacterized protein</fullName>
    </submittedName>
</protein>
<organism evidence="1 2">
    <name type="scientific">Rhizophagus irregularis</name>
    <dbReference type="NCBI Taxonomy" id="588596"/>
    <lineage>
        <taxon>Eukaryota</taxon>
        <taxon>Fungi</taxon>
        <taxon>Fungi incertae sedis</taxon>
        <taxon>Mucoromycota</taxon>
        <taxon>Glomeromycotina</taxon>
        <taxon>Glomeromycetes</taxon>
        <taxon>Glomerales</taxon>
        <taxon>Glomeraceae</taxon>
        <taxon>Rhizophagus</taxon>
    </lineage>
</organism>
<proteinExistence type="predicted"/>
<dbReference type="VEuPathDB" id="FungiDB:RhiirFUN_001684"/>
<dbReference type="AlphaFoldDB" id="A0A2I1GB54"/>